<sequence length="496" mass="55401">MNPTIKPDTGDQPDSLHTGDARRENQGARATFAPLLRAVNTVSEFASTGLAHALAFGGFYPSVVGFGGYGSATQVRILARALMSRTDDQRRWLAERRGWRQFFDAQVPRQPALITVGKARVICFANAEGYIDLTLSNHGLAPGWHDAWIQVLHAGDVAHLGIVEGDAPILHHVRNEHTHTDVTPTAEHRRLRTQLSREQRAVLQRINAIPTMPSGQQVFVTAGKELYQLVPESLSSTAGGHLSYIEHLVLTASEPDRKDTPEREKRSGRIRAGQPVAVKVRIIGDNERVGVVSDLDDTVLVSMLPRMAIALRHALVDRFSSRQSVPGMMRLLNELAEGDQHAEAINRPHAPVIYLSTGAWNVLPAMRDFLGRMGFPEGAFLMTDWGPSANTWFRSGREHKRRELQRLVTELPNVRWFLVGDDGQHDPEIYADFARKYPERVAGIAIRSLTQFEQMLSHGTLTPLRPEALHDIPEDIDVWYGPNGFNLLAQMRRDQR</sequence>
<name>A0ABY0VCV5_9ACTO</name>
<dbReference type="Pfam" id="PF09949">
    <property type="entry name" value="APP1_cat"/>
    <property type="match status" value="1"/>
</dbReference>
<dbReference type="PANTHER" id="PTHR28208">
    <property type="entry name" value="PHOSPHATIDATE PHOSPHATASE APP1"/>
    <property type="match status" value="1"/>
</dbReference>
<evidence type="ECO:0000313" key="4">
    <source>
        <dbReference type="Proteomes" id="UP000198976"/>
    </source>
</evidence>
<feature type="region of interest" description="Disordered" evidence="1">
    <location>
        <begin position="1"/>
        <end position="23"/>
    </location>
</feature>
<evidence type="ECO:0000313" key="3">
    <source>
        <dbReference type="EMBL" id="SDU08901.1"/>
    </source>
</evidence>
<evidence type="ECO:0000256" key="1">
    <source>
        <dbReference type="SAM" id="MobiDB-lite"/>
    </source>
</evidence>
<protein>
    <submittedName>
        <fullName evidence="3">Uncharacterized conserved protein</fullName>
    </submittedName>
</protein>
<organism evidence="3 4">
    <name type="scientific">Schaalia radingae</name>
    <dbReference type="NCBI Taxonomy" id="131110"/>
    <lineage>
        <taxon>Bacteria</taxon>
        <taxon>Bacillati</taxon>
        <taxon>Actinomycetota</taxon>
        <taxon>Actinomycetes</taxon>
        <taxon>Actinomycetales</taxon>
        <taxon>Actinomycetaceae</taxon>
        <taxon>Schaalia</taxon>
    </lineage>
</organism>
<accession>A0ABY0VCV5</accession>
<dbReference type="RefSeq" id="WP_070725432.1">
    <property type="nucleotide sequence ID" value="NZ_LT629792.1"/>
</dbReference>
<dbReference type="PANTHER" id="PTHR28208:SF3">
    <property type="entry name" value="PHOSPHATIDATE PHOSPHATASE APP1"/>
    <property type="match status" value="1"/>
</dbReference>
<dbReference type="InterPro" id="IPR052935">
    <property type="entry name" value="Mg2+_PAP"/>
</dbReference>
<proteinExistence type="predicted"/>
<evidence type="ECO:0000259" key="2">
    <source>
        <dbReference type="Pfam" id="PF09949"/>
    </source>
</evidence>
<dbReference type="InterPro" id="IPR019236">
    <property type="entry name" value="APP1_cat"/>
</dbReference>
<dbReference type="Proteomes" id="UP000198976">
    <property type="component" value="Chromosome I"/>
</dbReference>
<reference evidence="3 4" key="1">
    <citation type="submission" date="2016-10" db="EMBL/GenBank/DDBJ databases">
        <authorList>
            <person name="Varghese N."/>
            <person name="Submissions S."/>
        </authorList>
    </citation>
    <scope>NUCLEOTIDE SEQUENCE [LARGE SCALE GENOMIC DNA]</scope>
    <source>
        <strain evidence="3 4">DSM 9169</strain>
    </source>
</reference>
<gene>
    <name evidence="3" type="ORF">SAMN04489714_2091</name>
</gene>
<feature type="domain" description="Phosphatidate phosphatase APP1 catalytic" evidence="2">
    <location>
        <begin position="289"/>
        <end position="447"/>
    </location>
</feature>
<dbReference type="EMBL" id="LT629792">
    <property type="protein sequence ID" value="SDU08901.1"/>
    <property type="molecule type" value="Genomic_DNA"/>
</dbReference>
<keyword evidence="4" id="KW-1185">Reference proteome</keyword>